<evidence type="ECO:0000256" key="5">
    <source>
        <dbReference type="ARBA" id="ARBA00022989"/>
    </source>
</evidence>
<evidence type="ECO:0000256" key="4">
    <source>
        <dbReference type="ARBA" id="ARBA00022692"/>
    </source>
</evidence>
<feature type="transmembrane region" description="Helical" evidence="7">
    <location>
        <begin position="168"/>
        <end position="189"/>
    </location>
</feature>
<feature type="transmembrane region" description="Helical" evidence="7">
    <location>
        <begin position="77"/>
        <end position="99"/>
    </location>
</feature>
<feature type="transmembrane region" description="Helical" evidence="7">
    <location>
        <begin position="196"/>
        <end position="220"/>
    </location>
</feature>
<dbReference type="Pfam" id="PF09335">
    <property type="entry name" value="VTT_dom"/>
    <property type="match status" value="1"/>
</dbReference>
<dbReference type="AlphaFoldDB" id="K6WPI8"/>
<evidence type="ECO:0000256" key="3">
    <source>
        <dbReference type="ARBA" id="ARBA00022475"/>
    </source>
</evidence>
<comment type="subcellular location">
    <subcellularLocation>
        <location evidence="1 7">Cell membrane</location>
        <topology evidence="1 7">Multi-pass membrane protein</topology>
    </subcellularLocation>
</comment>
<dbReference type="InterPro" id="IPR015414">
    <property type="entry name" value="TMEM64"/>
</dbReference>
<keyword evidence="5 7" id="KW-1133">Transmembrane helix</keyword>
<dbReference type="EMBL" id="BAHD01000002">
    <property type="protein sequence ID" value="GAB94047.1"/>
    <property type="molecule type" value="Genomic_DNA"/>
</dbReference>
<gene>
    <name evidence="10" type="ORF">KILIM_002_00040</name>
</gene>
<keyword evidence="6 7" id="KW-0472">Membrane</keyword>
<accession>K6WPI8</accession>
<dbReference type="eggNOG" id="COG0398">
    <property type="taxonomic scope" value="Bacteria"/>
</dbReference>
<dbReference type="Proteomes" id="UP000008366">
    <property type="component" value="Unassembled WGS sequence"/>
</dbReference>
<evidence type="ECO:0000256" key="7">
    <source>
        <dbReference type="RuleBase" id="RU366058"/>
    </source>
</evidence>
<name>K6WPI8_9MICO</name>
<evidence type="ECO:0000259" key="9">
    <source>
        <dbReference type="Pfam" id="PF09335"/>
    </source>
</evidence>
<keyword evidence="4 7" id="KW-0812">Transmembrane</keyword>
<organism evidence="10 11">
    <name type="scientific">Kineosphaera limosa NBRC 100340</name>
    <dbReference type="NCBI Taxonomy" id="1184609"/>
    <lineage>
        <taxon>Bacteria</taxon>
        <taxon>Bacillati</taxon>
        <taxon>Actinomycetota</taxon>
        <taxon>Actinomycetes</taxon>
        <taxon>Micrococcales</taxon>
        <taxon>Dermatophilaceae</taxon>
        <taxon>Kineosphaera</taxon>
    </lineage>
</organism>
<evidence type="ECO:0000256" key="2">
    <source>
        <dbReference type="ARBA" id="ARBA00008640"/>
    </source>
</evidence>
<dbReference type="RefSeq" id="WP_006590580.1">
    <property type="nucleotide sequence ID" value="NZ_BAHD01000002.1"/>
</dbReference>
<keyword evidence="11" id="KW-1185">Reference proteome</keyword>
<dbReference type="STRING" id="1184609.KILIM_002_00040"/>
<dbReference type="PANTHER" id="PTHR12677">
    <property type="entry name" value="GOLGI APPARATUS MEMBRANE PROTEIN TVP38-RELATED"/>
    <property type="match status" value="1"/>
</dbReference>
<feature type="compositionally biased region" description="Low complexity" evidence="8">
    <location>
        <begin position="1"/>
        <end position="16"/>
    </location>
</feature>
<feature type="domain" description="VTT" evidence="9">
    <location>
        <begin position="99"/>
        <end position="215"/>
    </location>
</feature>
<evidence type="ECO:0000256" key="8">
    <source>
        <dbReference type="SAM" id="MobiDB-lite"/>
    </source>
</evidence>
<dbReference type="GO" id="GO:0005886">
    <property type="term" value="C:plasma membrane"/>
    <property type="evidence" value="ECO:0007669"/>
    <property type="project" value="UniProtKB-SubCell"/>
</dbReference>
<protein>
    <recommendedName>
        <fullName evidence="7">TVP38/TMEM64 family membrane protein</fullName>
    </recommendedName>
</protein>
<dbReference type="InterPro" id="IPR032816">
    <property type="entry name" value="VTT_dom"/>
</dbReference>
<keyword evidence="3 7" id="KW-1003">Cell membrane</keyword>
<comment type="caution">
    <text evidence="10">The sequence shown here is derived from an EMBL/GenBank/DDBJ whole genome shotgun (WGS) entry which is preliminary data.</text>
</comment>
<comment type="similarity">
    <text evidence="2 7">Belongs to the TVP38/TMEM64 family.</text>
</comment>
<evidence type="ECO:0000256" key="6">
    <source>
        <dbReference type="ARBA" id="ARBA00023136"/>
    </source>
</evidence>
<proteinExistence type="inferred from homology"/>
<feature type="transmembrane region" description="Helical" evidence="7">
    <location>
        <begin position="111"/>
        <end position="135"/>
    </location>
</feature>
<reference evidence="10 11" key="1">
    <citation type="submission" date="2012-08" db="EMBL/GenBank/DDBJ databases">
        <title>Whole genome shotgun sequence of Kineosphaera limosa NBRC 100340.</title>
        <authorList>
            <person name="Yoshida I."/>
            <person name="Isaki S."/>
            <person name="Hosoyama A."/>
            <person name="Tsuchikane K."/>
            <person name="Katsumata H."/>
            <person name="Ando Y."/>
            <person name="Ohji S."/>
            <person name="Hamada M."/>
            <person name="Tamura T."/>
            <person name="Yamazoe A."/>
            <person name="Yamazaki S."/>
            <person name="Fujita N."/>
        </authorList>
    </citation>
    <scope>NUCLEOTIDE SEQUENCE [LARGE SCALE GENOMIC DNA]</scope>
    <source>
        <strain evidence="10 11">NBRC 100340</strain>
    </source>
</reference>
<dbReference type="PANTHER" id="PTHR12677:SF59">
    <property type="entry name" value="GOLGI APPARATUS MEMBRANE PROTEIN TVP38-RELATED"/>
    <property type="match status" value="1"/>
</dbReference>
<dbReference type="OrthoDB" id="9812980at2"/>
<evidence type="ECO:0000313" key="10">
    <source>
        <dbReference type="EMBL" id="GAB94047.1"/>
    </source>
</evidence>
<feature type="transmembrane region" description="Helical" evidence="7">
    <location>
        <begin position="43"/>
        <end position="65"/>
    </location>
</feature>
<evidence type="ECO:0000313" key="11">
    <source>
        <dbReference type="Proteomes" id="UP000008366"/>
    </source>
</evidence>
<evidence type="ECO:0000256" key="1">
    <source>
        <dbReference type="ARBA" id="ARBA00004651"/>
    </source>
</evidence>
<feature type="compositionally biased region" description="Polar residues" evidence="8">
    <location>
        <begin position="18"/>
        <end position="27"/>
    </location>
</feature>
<sequence length="229" mass="24817">MTRAADPAGAGDEGAPTPSLSGATSADTANQRAVKRFTRLSRWVMGIGWLLCAAAVIAGVATGVLTSVPRLREFLEGFGVFAPAAYTVLTAMQSVFPFLPGGITIIAAPIFFGPIVGTISSYIGNCLGSFAVFAISRHVGRPLLDAMFHERTLRRWLGWLEHRHFTPWFAAAIALPVAPDDLMCYLAGLTPMRWRLFVLLILLLKPWSILAYSFGVIALLQQFLPWLGV</sequence>
<feature type="region of interest" description="Disordered" evidence="8">
    <location>
        <begin position="1"/>
        <end position="27"/>
    </location>
</feature>